<evidence type="ECO:0000259" key="11">
    <source>
        <dbReference type="Pfam" id="PF00535"/>
    </source>
</evidence>
<dbReference type="Proteomes" id="UP000586042">
    <property type="component" value="Unassembled WGS sequence"/>
</dbReference>
<evidence type="ECO:0000313" key="12">
    <source>
        <dbReference type="EMBL" id="NUW36671.1"/>
    </source>
</evidence>
<evidence type="ECO:0000256" key="8">
    <source>
        <dbReference type="ARBA" id="ARBA00040894"/>
    </source>
</evidence>
<evidence type="ECO:0000256" key="9">
    <source>
        <dbReference type="ARBA" id="ARBA00048689"/>
    </source>
</evidence>
<protein>
    <recommendedName>
        <fullName evidence="8">Glucosyl-3-phosphoglycerate synthase</fullName>
        <ecNumber evidence="7">2.4.1.266</ecNumber>
    </recommendedName>
</protein>
<dbReference type="EC" id="2.4.1.266" evidence="7"/>
<evidence type="ECO:0000256" key="2">
    <source>
        <dbReference type="ARBA" id="ARBA00001946"/>
    </source>
</evidence>
<comment type="catalytic activity">
    <reaction evidence="10">
        <text>an NDP-alpha-D-glucose + (2R)-3-phosphoglycerate = (2R)-2-O-(alpha-D-glucopyranosyl)-3-phospho-glycerate + a ribonucleoside 5'-diphosphate + H(+)</text>
        <dbReference type="Rhea" id="RHEA:47244"/>
        <dbReference type="ChEBI" id="CHEBI:15378"/>
        <dbReference type="ChEBI" id="CHEBI:57930"/>
        <dbReference type="ChEBI" id="CHEBI:58272"/>
        <dbReference type="ChEBI" id="CHEBI:62600"/>
        <dbReference type="ChEBI" id="CHEBI:76533"/>
        <dbReference type="EC" id="2.4.1.266"/>
    </reaction>
    <physiologicalReaction direction="left-to-right" evidence="10">
        <dbReference type="Rhea" id="RHEA:47245"/>
    </physiologicalReaction>
</comment>
<proteinExistence type="inferred from homology"/>
<dbReference type="InterPro" id="IPR029044">
    <property type="entry name" value="Nucleotide-diphossugar_trans"/>
</dbReference>
<dbReference type="SUPFAM" id="SSF53448">
    <property type="entry name" value="Nucleotide-diphospho-sugar transferases"/>
    <property type="match status" value="1"/>
</dbReference>
<dbReference type="InterPro" id="IPR001173">
    <property type="entry name" value="Glyco_trans_2-like"/>
</dbReference>
<dbReference type="InterPro" id="IPR050256">
    <property type="entry name" value="Glycosyltransferase_2"/>
</dbReference>
<evidence type="ECO:0000256" key="10">
    <source>
        <dbReference type="ARBA" id="ARBA00048997"/>
    </source>
</evidence>
<dbReference type="NCBIfam" id="NF010496">
    <property type="entry name" value="PRK13915.1"/>
    <property type="match status" value="1"/>
</dbReference>
<dbReference type="GO" id="GO:0016757">
    <property type="term" value="F:glycosyltransferase activity"/>
    <property type="evidence" value="ECO:0007669"/>
    <property type="project" value="UniProtKB-KW"/>
</dbReference>
<evidence type="ECO:0000256" key="5">
    <source>
        <dbReference type="ARBA" id="ARBA00022679"/>
    </source>
</evidence>
<evidence type="ECO:0000313" key="13">
    <source>
        <dbReference type="Proteomes" id="UP000586042"/>
    </source>
</evidence>
<dbReference type="Pfam" id="PF00535">
    <property type="entry name" value="Glycos_transf_2"/>
    <property type="match status" value="1"/>
</dbReference>
<keyword evidence="13" id="KW-1185">Reference proteome</keyword>
<evidence type="ECO:0000256" key="7">
    <source>
        <dbReference type="ARBA" id="ARBA00039022"/>
    </source>
</evidence>
<gene>
    <name evidence="12" type="ORF">HTZ77_35470</name>
</gene>
<comment type="catalytic activity">
    <reaction evidence="9">
        <text>(2R)-3-phosphoglycerate + UDP-alpha-D-glucose = (2R)-2-O-(alpha-D-glucopyranosyl)-3-phospho-glycerate + UDP + H(+)</text>
        <dbReference type="Rhea" id="RHEA:31319"/>
        <dbReference type="ChEBI" id="CHEBI:15378"/>
        <dbReference type="ChEBI" id="CHEBI:58223"/>
        <dbReference type="ChEBI" id="CHEBI:58272"/>
        <dbReference type="ChEBI" id="CHEBI:58885"/>
        <dbReference type="ChEBI" id="CHEBI:62600"/>
        <dbReference type="EC" id="2.4.1.266"/>
    </reaction>
    <physiologicalReaction direction="left-to-right" evidence="9">
        <dbReference type="Rhea" id="RHEA:31320"/>
    </physiologicalReaction>
</comment>
<accession>A0A7Y6IEI6</accession>
<evidence type="ECO:0000256" key="6">
    <source>
        <dbReference type="ARBA" id="ARBA00022842"/>
    </source>
</evidence>
<dbReference type="Gene3D" id="3.90.550.10">
    <property type="entry name" value="Spore Coat Polysaccharide Biosynthesis Protein SpsA, Chain A"/>
    <property type="match status" value="1"/>
</dbReference>
<dbReference type="EMBL" id="JABWGN010000016">
    <property type="protein sequence ID" value="NUW36671.1"/>
    <property type="molecule type" value="Genomic_DNA"/>
</dbReference>
<evidence type="ECO:0000256" key="3">
    <source>
        <dbReference type="ARBA" id="ARBA00006739"/>
    </source>
</evidence>
<keyword evidence="5 12" id="KW-0808">Transferase</keyword>
<evidence type="ECO:0000256" key="1">
    <source>
        <dbReference type="ARBA" id="ARBA00001936"/>
    </source>
</evidence>
<sequence>METDLRALARAREWYGPHSSTAAEWAPDALLLAKGTTTVSVVLPARDEEPTVGDIVTVIRRELVERIPLVDEILVVDSNSTDATAERAAAAGARVVAQNAVLSHLPPLTGKGEALWKGLAASSGDIVVFVDADLRDFGAHFVTGLLGPLLTDPGIQFVKGAFERPFTGADGVRLRGGGGRVTELVARPILNMFWPELAGFHQPLGGEYAARRETLEQVPFVTEYGVELGLLVDLLELVGLDAMAQVDLGVRVHSHQSTAALGRMSGQILHTAWTRLERQGRVVAAQPPARTLLQFGLDGQASLMNVVVAERPPLASLLAEEDVA</sequence>
<feature type="domain" description="Glycosyltransferase 2-like" evidence="11">
    <location>
        <begin position="40"/>
        <end position="135"/>
    </location>
</feature>
<keyword evidence="4 12" id="KW-0328">Glycosyltransferase</keyword>
<dbReference type="RefSeq" id="WP_175594117.1">
    <property type="nucleotide sequence ID" value="NZ_JABWGN010000016.1"/>
</dbReference>
<keyword evidence="6" id="KW-0460">Magnesium</keyword>
<reference evidence="12 13" key="1">
    <citation type="submission" date="2020-06" db="EMBL/GenBank/DDBJ databases">
        <title>Nonomuraea sp. SMC257, a novel actinomycete isolated from soil.</title>
        <authorList>
            <person name="Chanama M."/>
        </authorList>
    </citation>
    <scope>NUCLEOTIDE SEQUENCE [LARGE SCALE GENOMIC DNA]</scope>
    <source>
        <strain evidence="12 13">SMC257</strain>
    </source>
</reference>
<dbReference type="PANTHER" id="PTHR48090">
    <property type="entry name" value="UNDECAPRENYL-PHOSPHATE 4-DEOXY-4-FORMAMIDO-L-ARABINOSE TRANSFERASE-RELATED"/>
    <property type="match status" value="1"/>
</dbReference>
<name>A0A7Y6IEI6_9ACTN</name>
<organism evidence="12 13">
    <name type="scientific">Nonomuraea montanisoli</name>
    <dbReference type="NCBI Taxonomy" id="2741721"/>
    <lineage>
        <taxon>Bacteria</taxon>
        <taxon>Bacillati</taxon>
        <taxon>Actinomycetota</taxon>
        <taxon>Actinomycetes</taxon>
        <taxon>Streptosporangiales</taxon>
        <taxon>Streptosporangiaceae</taxon>
        <taxon>Nonomuraea</taxon>
    </lineage>
</organism>
<dbReference type="AlphaFoldDB" id="A0A7Y6IEI6"/>
<comment type="cofactor">
    <cofactor evidence="1">
        <name>Mn(2+)</name>
        <dbReference type="ChEBI" id="CHEBI:29035"/>
    </cofactor>
</comment>
<evidence type="ECO:0000256" key="4">
    <source>
        <dbReference type="ARBA" id="ARBA00022676"/>
    </source>
</evidence>
<comment type="caution">
    <text evidence="12">The sequence shown here is derived from an EMBL/GenBank/DDBJ whole genome shotgun (WGS) entry which is preliminary data.</text>
</comment>
<dbReference type="PANTHER" id="PTHR48090:SF10">
    <property type="entry name" value="GLUCOSYL-3-PHOSPHOGLYCERATE SYNTHASE"/>
    <property type="match status" value="1"/>
</dbReference>
<comment type="cofactor">
    <cofactor evidence="2">
        <name>Mg(2+)</name>
        <dbReference type="ChEBI" id="CHEBI:18420"/>
    </cofactor>
</comment>
<comment type="similarity">
    <text evidence="3">Belongs to the glycosyltransferase 2 family.</text>
</comment>